<protein>
    <recommendedName>
        <fullName evidence="2">Rhodanese domain-containing protein</fullName>
    </recommendedName>
</protein>
<dbReference type="InterPro" id="IPR036873">
    <property type="entry name" value="Rhodanese-like_dom_sf"/>
</dbReference>
<dbReference type="SUPFAM" id="SSF52821">
    <property type="entry name" value="Rhodanese/Cell cycle control phosphatase"/>
    <property type="match status" value="1"/>
</dbReference>
<evidence type="ECO:0000259" key="2">
    <source>
        <dbReference type="PROSITE" id="PS50206"/>
    </source>
</evidence>
<evidence type="ECO:0000256" key="1">
    <source>
        <dbReference type="SAM" id="Phobius"/>
    </source>
</evidence>
<name>A0A6C0DRS6_9ZZZZ</name>
<feature type="domain" description="Rhodanese" evidence="2">
    <location>
        <begin position="46"/>
        <end position="125"/>
    </location>
</feature>
<dbReference type="InterPro" id="IPR050229">
    <property type="entry name" value="GlpE_sulfurtransferase"/>
</dbReference>
<dbReference type="PANTHER" id="PTHR43031:SF1">
    <property type="entry name" value="PYRIDINE NUCLEOTIDE-DISULPHIDE OXIDOREDUCTASE"/>
    <property type="match status" value="1"/>
</dbReference>
<dbReference type="CDD" id="cd00158">
    <property type="entry name" value="RHOD"/>
    <property type="match status" value="1"/>
</dbReference>
<evidence type="ECO:0000313" key="3">
    <source>
        <dbReference type="EMBL" id="QHT19427.1"/>
    </source>
</evidence>
<accession>A0A6C0DRS6</accession>
<dbReference type="Gene3D" id="3.40.250.10">
    <property type="entry name" value="Rhodanese-like domain"/>
    <property type="match status" value="1"/>
</dbReference>
<keyword evidence="1" id="KW-1133">Transmembrane helix</keyword>
<dbReference type="SMART" id="SM00450">
    <property type="entry name" value="RHOD"/>
    <property type="match status" value="1"/>
</dbReference>
<dbReference type="PROSITE" id="PS50206">
    <property type="entry name" value="RHODANESE_3"/>
    <property type="match status" value="1"/>
</dbReference>
<sequence length="125" mass="14035">MTPRTLVLIATVVVLIIVAIALFSHNYVTQSRYMVSPEEAKHLIKVNPGTVVLDTRTELERDVLGYYENSVNLSTETLRLRHPDKKTPIIAYCNTGHRARTAAEALQDMGYTNAVYITATYPKLN</sequence>
<organism evidence="3">
    <name type="scientific">viral metagenome</name>
    <dbReference type="NCBI Taxonomy" id="1070528"/>
    <lineage>
        <taxon>unclassified sequences</taxon>
        <taxon>metagenomes</taxon>
        <taxon>organismal metagenomes</taxon>
    </lineage>
</organism>
<proteinExistence type="predicted"/>
<keyword evidence="1" id="KW-0812">Transmembrane</keyword>
<keyword evidence="1" id="KW-0472">Membrane</keyword>
<dbReference type="Pfam" id="PF00581">
    <property type="entry name" value="Rhodanese"/>
    <property type="match status" value="1"/>
</dbReference>
<reference evidence="3" key="1">
    <citation type="journal article" date="2020" name="Nature">
        <title>Giant virus diversity and host interactions through global metagenomics.</title>
        <authorList>
            <person name="Schulz F."/>
            <person name="Roux S."/>
            <person name="Paez-Espino D."/>
            <person name="Jungbluth S."/>
            <person name="Walsh D.A."/>
            <person name="Denef V.J."/>
            <person name="McMahon K.D."/>
            <person name="Konstantinidis K.T."/>
            <person name="Eloe-Fadrosh E.A."/>
            <person name="Kyrpides N.C."/>
            <person name="Woyke T."/>
        </authorList>
    </citation>
    <scope>NUCLEOTIDE SEQUENCE</scope>
    <source>
        <strain evidence="3">GVMAG-M-3300023174-57</strain>
    </source>
</reference>
<feature type="transmembrane region" description="Helical" evidence="1">
    <location>
        <begin position="6"/>
        <end position="24"/>
    </location>
</feature>
<dbReference type="PANTHER" id="PTHR43031">
    <property type="entry name" value="FAD-DEPENDENT OXIDOREDUCTASE"/>
    <property type="match status" value="1"/>
</dbReference>
<dbReference type="EMBL" id="MN739666">
    <property type="protein sequence ID" value="QHT19427.1"/>
    <property type="molecule type" value="Genomic_DNA"/>
</dbReference>
<dbReference type="AlphaFoldDB" id="A0A6C0DRS6"/>
<dbReference type="InterPro" id="IPR001763">
    <property type="entry name" value="Rhodanese-like_dom"/>
</dbReference>